<keyword evidence="1" id="KW-1133">Transmembrane helix</keyword>
<evidence type="ECO:0000256" key="1">
    <source>
        <dbReference type="SAM" id="Phobius"/>
    </source>
</evidence>
<reference evidence="2" key="1">
    <citation type="submission" date="2018-06" db="EMBL/GenBank/DDBJ databases">
        <authorList>
            <person name="Zhirakovskaya E."/>
        </authorList>
    </citation>
    <scope>NUCLEOTIDE SEQUENCE</scope>
</reference>
<proteinExistence type="predicted"/>
<keyword evidence="1" id="KW-0812">Transmembrane</keyword>
<gene>
    <name evidence="2" type="ORF">MNBD_PLANCTO02-493</name>
</gene>
<name>A0A3B1DR40_9ZZZZ</name>
<feature type="transmembrane region" description="Helical" evidence="1">
    <location>
        <begin position="40"/>
        <end position="60"/>
    </location>
</feature>
<evidence type="ECO:0008006" key="3">
    <source>
        <dbReference type="Google" id="ProtNLM"/>
    </source>
</evidence>
<accession>A0A3B1DR40</accession>
<sequence length="632" mass="70030">MNHLTASKNIDTQKENKPGLLSRFSSTVFSQLHKTPLRKIVVCHLLTLLVMVSLLAGQSLQAADATPSDKLLPPNVYGYISFPNISVMKNSFEKSSGQELLTDKAFADFRVDIEKKIAELSVQVKKNLGVSLKDLADIPSGEVAIAFLQTSEGNPALLALLNFGESRKTVDKLIAKAVTSIKKNENVTPSEENVDGTKIQIYTKGEQDEDDESGKLKDQFAYFIKDSVLVIGSSPEVLKDVLARWDGKHEETFAQNEIYQHIMKQCQTEGRASYIKWYIEPLGLFRNAATAAGQMNQQLQMGMAMLPMFGVTKFKAVGGTADNGGEKFESMSRTMAYVDLPADGLLKLFVLPATPLAPPRWVKSDVVGYASVNWDIDGAFDAARTMVDNFQGPGTFDKQIDRIAELPNGPKIHLKKDFADALNGKFHSVSYAPTVKDANLKTLSNQMPQVLVAIGLKDANKMQAVLNKLVKMPNFPGETRQFKNVSIYEIPLPNLQGAGGNQPNAPKFAFCVAKGFLFLTSNVKELEAIIRGNNDQQALVDSEAYKRIATNFPEKTSIIAYQRQEEQLKMYWKLLKSEDLQKVIDESPFKGIHLKKLPPFEAIQKYLTENGGFVVPNENGFIMTSFVVKKKK</sequence>
<organism evidence="2">
    <name type="scientific">hydrothermal vent metagenome</name>
    <dbReference type="NCBI Taxonomy" id="652676"/>
    <lineage>
        <taxon>unclassified sequences</taxon>
        <taxon>metagenomes</taxon>
        <taxon>ecological metagenomes</taxon>
    </lineage>
</organism>
<dbReference type="EMBL" id="UOGL01000126">
    <property type="protein sequence ID" value="VAX37510.1"/>
    <property type="molecule type" value="Genomic_DNA"/>
</dbReference>
<protein>
    <recommendedName>
        <fullName evidence="3">DUF3352 domain-containing protein</fullName>
    </recommendedName>
</protein>
<dbReference type="Pfam" id="PF11832">
    <property type="entry name" value="DUF3352"/>
    <property type="match status" value="1"/>
</dbReference>
<dbReference type="AlphaFoldDB" id="A0A3B1DR40"/>
<evidence type="ECO:0000313" key="2">
    <source>
        <dbReference type="EMBL" id="VAX37510.1"/>
    </source>
</evidence>
<keyword evidence="1" id="KW-0472">Membrane</keyword>
<dbReference type="InterPro" id="IPR021787">
    <property type="entry name" value="DUF3352"/>
</dbReference>